<evidence type="ECO:0000313" key="2">
    <source>
        <dbReference type="Proteomes" id="UP001159641"/>
    </source>
</evidence>
<dbReference type="Proteomes" id="UP001159641">
    <property type="component" value="Unassembled WGS sequence"/>
</dbReference>
<comment type="caution">
    <text evidence="1">The sequence shown here is derived from an EMBL/GenBank/DDBJ whole genome shotgun (WGS) entry which is preliminary data.</text>
</comment>
<evidence type="ECO:0000313" key="1">
    <source>
        <dbReference type="EMBL" id="KAJ8795977.1"/>
    </source>
</evidence>
<keyword evidence="2" id="KW-1185">Reference proteome</keyword>
<name>A0AB34HT16_ESCRO</name>
<sequence>MAASWRLGCDPRLLRCLLGFCGSPGLVKGAAGRSVGRGASWRWFHSTKWLPGEWLGLAQLLCIGAMGLGLELFD</sequence>
<protein>
    <submittedName>
        <fullName evidence="1">Uncharacterized protein</fullName>
    </submittedName>
</protein>
<organism evidence="1 2">
    <name type="scientific">Eschrichtius robustus</name>
    <name type="common">California gray whale</name>
    <name type="synonym">Eschrichtius gibbosus</name>
    <dbReference type="NCBI Taxonomy" id="9764"/>
    <lineage>
        <taxon>Eukaryota</taxon>
        <taxon>Metazoa</taxon>
        <taxon>Chordata</taxon>
        <taxon>Craniata</taxon>
        <taxon>Vertebrata</taxon>
        <taxon>Euteleostomi</taxon>
        <taxon>Mammalia</taxon>
        <taxon>Eutheria</taxon>
        <taxon>Laurasiatheria</taxon>
        <taxon>Artiodactyla</taxon>
        <taxon>Whippomorpha</taxon>
        <taxon>Cetacea</taxon>
        <taxon>Mysticeti</taxon>
        <taxon>Eschrichtiidae</taxon>
        <taxon>Eschrichtius</taxon>
    </lineage>
</organism>
<dbReference type="AlphaFoldDB" id="A0AB34HT16"/>
<accession>A0AB34HT16</accession>
<gene>
    <name evidence="1" type="ORF">J1605_002739</name>
</gene>
<dbReference type="EMBL" id="JAIQCJ010000544">
    <property type="protein sequence ID" value="KAJ8795977.1"/>
    <property type="molecule type" value="Genomic_DNA"/>
</dbReference>
<proteinExistence type="predicted"/>
<reference evidence="1 2" key="1">
    <citation type="submission" date="2022-11" db="EMBL/GenBank/DDBJ databases">
        <title>Whole genome sequence of Eschrichtius robustus ER-17-0199.</title>
        <authorList>
            <person name="Bruniche-Olsen A."/>
            <person name="Black A.N."/>
            <person name="Fields C.J."/>
            <person name="Walden K."/>
            <person name="Dewoody J.A."/>
        </authorList>
    </citation>
    <scope>NUCLEOTIDE SEQUENCE [LARGE SCALE GENOMIC DNA]</scope>
    <source>
        <strain evidence="1">ER-17-0199</strain>
        <tissue evidence="1">Blubber</tissue>
    </source>
</reference>